<protein>
    <submittedName>
        <fullName evidence="4">Melanoma-associated antigen 10</fullName>
    </submittedName>
</protein>
<dbReference type="Gene3D" id="1.10.10.1200">
    <property type="entry name" value="MAGE homology domain, winged helix WH1 motif"/>
    <property type="match status" value="1"/>
</dbReference>
<dbReference type="FunFam" id="1.10.10.1210:FF:000001">
    <property type="entry name" value="melanoma-associated antigen D1"/>
    <property type="match status" value="1"/>
</dbReference>
<dbReference type="Pfam" id="PF01454">
    <property type="entry name" value="MAGE"/>
    <property type="match status" value="1"/>
</dbReference>
<organism evidence="4 5">
    <name type="scientific">Myotis brandtii</name>
    <name type="common">Brandt's bat</name>
    <dbReference type="NCBI Taxonomy" id="109478"/>
    <lineage>
        <taxon>Eukaryota</taxon>
        <taxon>Metazoa</taxon>
        <taxon>Chordata</taxon>
        <taxon>Craniata</taxon>
        <taxon>Vertebrata</taxon>
        <taxon>Euteleostomi</taxon>
        <taxon>Mammalia</taxon>
        <taxon>Eutheria</taxon>
        <taxon>Laurasiatheria</taxon>
        <taxon>Chiroptera</taxon>
        <taxon>Yangochiroptera</taxon>
        <taxon>Vespertilionidae</taxon>
        <taxon>Myotis</taxon>
    </lineage>
</organism>
<dbReference type="InterPro" id="IPR041899">
    <property type="entry name" value="MAGE_WH2"/>
</dbReference>
<evidence type="ECO:0000259" key="3">
    <source>
        <dbReference type="PROSITE" id="PS50838"/>
    </source>
</evidence>
<gene>
    <name evidence="4" type="ORF">D623_10000743</name>
</gene>
<dbReference type="FunFam" id="1.10.10.1200:FF:000002">
    <property type="entry name" value="MAGE family member A11"/>
    <property type="match status" value="1"/>
</dbReference>
<dbReference type="PANTHER" id="PTHR11736:SF153">
    <property type="entry name" value="MELANOMA-ASSOCIATED ANTIGEN 10"/>
    <property type="match status" value="1"/>
</dbReference>
<feature type="region of interest" description="Disordered" evidence="2">
    <location>
        <begin position="361"/>
        <end position="385"/>
    </location>
</feature>
<dbReference type="PROSITE" id="PS50838">
    <property type="entry name" value="MAGE"/>
    <property type="match status" value="1"/>
</dbReference>
<name>S7N4S6_MYOBR</name>
<dbReference type="PANTHER" id="PTHR11736">
    <property type="entry name" value="MELANOMA-ASSOCIATED ANTIGEN MAGE ANTIGEN"/>
    <property type="match status" value="1"/>
</dbReference>
<dbReference type="GO" id="GO:0005634">
    <property type="term" value="C:nucleus"/>
    <property type="evidence" value="ECO:0007669"/>
    <property type="project" value="TreeGrafter"/>
</dbReference>
<accession>S7N4S6</accession>
<dbReference type="Gene3D" id="1.10.10.1210">
    <property type="entry name" value="MAGE homology domain, winged helix WH2 motif"/>
    <property type="match status" value="1"/>
</dbReference>
<dbReference type="InterPro" id="IPR037445">
    <property type="entry name" value="MAGE"/>
</dbReference>
<dbReference type="SMART" id="SM01373">
    <property type="entry name" value="MAGE"/>
    <property type="match status" value="1"/>
</dbReference>
<dbReference type="EMBL" id="KE163179">
    <property type="protein sequence ID" value="EPQ11090.1"/>
    <property type="molecule type" value="Genomic_DNA"/>
</dbReference>
<feature type="domain" description="MAGE" evidence="3">
    <location>
        <begin position="149"/>
        <end position="348"/>
    </location>
</feature>
<feature type="region of interest" description="Disordered" evidence="2">
    <location>
        <begin position="1"/>
        <end position="143"/>
    </location>
</feature>
<feature type="compositionally biased region" description="Low complexity" evidence="2">
    <location>
        <begin position="23"/>
        <end position="54"/>
    </location>
</feature>
<dbReference type="eggNOG" id="KOG4562">
    <property type="taxonomic scope" value="Eukaryota"/>
</dbReference>
<dbReference type="InterPro" id="IPR041898">
    <property type="entry name" value="MAGE_WH1"/>
</dbReference>
<keyword evidence="1" id="KW-0825">Tumor antigen</keyword>
<reference evidence="4 5" key="1">
    <citation type="journal article" date="2013" name="Nat. Commun.">
        <title>Genome analysis reveals insights into physiology and longevity of the Brandt's bat Myotis brandtii.</title>
        <authorList>
            <person name="Seim I."/>
            <person name="Fang X."/>
            <person name="Xiong Z."/>
            <person name="Lobanov A.V."/>
            <person name="Huang Z."/>
            <person name="Ma S."/>
            <person name="Feng Y."/>
            <person name="Turanov A.A."/>
            <person name="Zhu Y."/>
            <person name="Lenz T.L."/>
            <person name="Gerashchenko M.V."/>
            <person name="Fan D."/>
            <person name="Hee Yim S."/>
            <person name="Yao X."/>
            <person name="Jordan D."/>
            <person name="Xiong Y."/>
            <person name="Ma Y."/>
            <person name="Lyapunov A.N."/>
            <person name="Chen G."/>
            <person name="Kulakova O.I."/>
            <person name="Sun Y."/>
            <person name="Lee S.G."/>
            <person name="Bronson R.T."/>
            <person name="Moskalev A.A."/>
            <person name="Sunyaev S.R."/>
            <person name="Zhang G."/>
            <person name="Krogh A."/>
            <person name="Wang J."/>
            <person name="Gladyshev V.N."/>
        </authorList>
    </citation>
    <scope>NUCLEOTIDE SEQUENCE [LARGE SCALE GENOMIC DNA]</scope>
</reference>
<proteinExistence type="predicted"/>
<dbReference type="AlphaFoldDB" id="S7N4S6"/>
<evidence type="ECO:0000313" key="5">
    <source>
        <dbReference type="Proteomes" id="UP000052978"/>
    </source>
</evidence>
<dbReference type="Proteomes" id="UP000052978">
    <property type="component" value="Unassembled WGS sequence"/>
</dbReference>
<keyword evidence="5" id="KW-1185">Reference proteome</keyword>
<dbReference type="GO" id="GO:0000122">
    <property type="term" value="P:negative regulation of transcription by RNA polymerase II"/>
    <property type="evidence" value="ECO:0007669"/>
    <property type="project" value="TreeGrafter"/>
</dbReference>
<evidence type="ECO:0000313" key="4">
    <source>
        <dbReference type="EMBL" id="EPQ11090.1"/>
    </source>
</evidence>
<evidence type="ECO:0000256" key="1">
    <source>
        <dbReference type="ARBA" id="ARBA00084104"/>
    </source>
</evidence>
<dbReference type="InterPro" id="IPR002190">
    <property type="entry name" value="MHD_dom"/>
</dbReference>
<evidence type="ECO:0000256" key="2">
    <source>
        <dbReference type="SAM" id="MobiDB-lite"/>
    </source>
</evidence>
<feature type="compositionally biased region" description="Low complexity" evidence="2">
    <location>
        <begin position="105"/>
        <end position="125"/>
    </location>
</feature>
<feature type="compositionally biased region" description="Acidic residues" evidence="2">
    <location>
        <begin position="56"/>
        <end position="91"/>
    </location>
</feature>
<sequence length="385" mass="42826">MPRAPKRRRYSLEIPEAVEEDSPSSSSTCSSSLPSSSSSSTSSSCYPLLSSNPSTSEEEEEEKEEEEEEEQEVGEEEEEEEGEGEEKEEEETHAAAGAPSPPRSSPSAHASPTAFAAAAPLSQSSSEEEEGPSTSWALPGTESLPRSVINDKVADLVEFLLLKYRTKELTTRAEMLSSIIREHQDHFAVIFREASECMQLVYGIEVKEVDPTSHTYVLVTNLGLTYDGMVSDEHSMPKTGLLILILSIIFSEDDCAPEEKIWEALNAMGVHAGMEHSIYGEPRELLTRDWVQEQYLEYRQVPNSDPARYEFLWGPRAHAETTKLKILEFLAQVNGGDPRSYTHWYQEALREEEQRAQARISTTDDTTAMASTSSSAMSSSFFCPE</sequence>